<evidence type="ECO:0000313" key="4">
    <source>
        <dbReference type="EMBL" id="HIW06589.1"/>
    </source>
</evidence>
<dbReference type="EMBL" id="DXHP01000101">
    <property type="protein sequence ID" value="HIW06589.1"/>
    <property type="molecule type" value="Genomic_DNA"/>
</dbReference>
<keyword evidence="1" id="KW-0175">Coiled coil</keyword>
<gene>
    <name evidence="4" type="ORF">H9889_04605</name>
</gene>
<evidence type="ECO:0008006" key="6">
    <source>
        <dbReference type="Google" id="ProtNLM"/>
    </source>
</evidence>
<evidence type="ECO:0000256" key="3">
    <source>
        <dbReference type="SAM" id="Phobius"/>
    </source>
</evidence>
<feature type="transmembrane region" description="Helical" evidence="3">
    <location>
        <begin position="103"/>
        <end position="123"/>
    </location>
</feature>
<dbReference type="AlphaFoldDB" id="A0A9D1TUZ8"/>
<feature type="region of interest" description="Disordered" evidence="2">
    <location>
        <begin position="1"/>
        <end position="48"/>
    </location>
</feature>
<feature type="compositionally biased region" description="Basic and acidic residues" evidence="2">
    <location>
        <begin position="16"/>
        <end position="26"/>
    </location>
</feature>
<reference evidence="4" key="2">
    <citation type="submission" date="2021-04" db="EMBL/GenBank/DDBJ databases">
        <authorList>
            <person name="Gilroy R."/>
        </authorList>
    </citation>
    <scope>NUCLEOTIDE SEQUENCE</scope>
    <source>
        <strain evidence="4">CHK160-9182</strain>
    </source>
</reference>
<protein>
    <recommendedName>
        <fullName evidence="6">5-bromo-4-chloroindolyl phosphate hydrolysis protein</fullName>
    </recommendedName>
</protein>
<evidence type="ECO:0000313" key="5">
    <source>
        <dbReference type="Proteomes" id="UP000823934"/>
    </source>
</evidence>
<evidence type="ECO:0000256" key="1">
    <source>
        <dbReference type="SAM" id="Coils"/>
    </source>
</evidence>
<keyword evidence="3" id="KW-0812">Transmembrane</keyword>
<feature type="transmembrane region" description="Helical" evidence="3">
    <location>
        <begin position="172"/>
        <end position="189"/>
    </location>
</feature>
<evidence type="ECO:0000256" key="2">
    <source>
        <dbReference type="SAM" id="MobiDB-lite"/>
    </source>
</evidence>
<keyword evidence="3" id="KW-1133">Transmembrane helix</keyword>
<comment type="caution">
    <text evidence="4">The sequence shown here is derived from an EMBL/GenBank/DDBJ whole genome shotgun (WGS) entry which is preliminary data.</text>
</comment>
<proteinExistence type="predicted"/>
<feature type="transmembrane region" description="Helical" evidence="3">
    <location>
        <begin position="195"/>
        <end position="217"/>
    </location>
</feature>
<feature type="transmembrane region" description="Helical" evidence="3">
    <location>
        <begin position="129"/>
        <end position="160"/>
    </location>
</feature>
<name>A0A9D1TUZ8_9GAMM</name>
<reference evidence="4" key="1">
    <citation type="journal article" date="2021" name="PeerJ">
        <title>Extensive microbial diversity within the chicken gut microbiome revealed by metagenomics and culture.</title>
        <authorList>
            <person name="Gilroy R."/>
            <person name="Ravi A."/>
            <person name="Getino M."/>
            <person name="Pursley I."/>
            <person name="Horton D.L."/>
            <person name="Alikhan N.F."/>
            <person name="Baker D."/>
            <person name="Gharbi K."/>
            <person name="Hall N."/>
            <person name="Watson M."/>
            <person name="Adriaenssens E.M."/>
            <person name="Foster-Nyarko E."/>
            <person name="Jarju S."/>
            <person name="Secka A."/>
            <person name="Antonio M."/>
            <person name="Oren A."/>
            <person name="Chaudhuri R.R."/>
            <person name="La Ragione R."/>
            <person name="Hildebrand F."/>
            <person name="Pallen M.J."/>
        </authorList>
    </citation>
    <scope>NUCLEOTIDE SEQUENCE</scope>
    <source>
        <strain evidence="4">CHK160-9182</strain>
    </source>
</reference>
<accession>A0A9D1TUZ8</accession>
<feature type="coiled-coil region" evidence="1">
    <location>
        <begin position="235"/>
        <end position="265"/>
    </location>
</feature>
<sequence>MRYSDQDLSEPLPFESRQKNDDDRYQTKITYETIGSKQQERPRNPQASQNRYIEEDILDSLGSAFNRGVAGVKATFDRMVDHAKAFLTGVGAQIATFFIPSKIDLTTGFTFLTTYLGFIMLFPSRPNRFALGVGIAAGIVMILSGLWPLSAIIGGLVAAISGIRDTQIGNKTFWFTIPFSLLLLVGSVATQAESIIGVIPLITLIALLMLTLFGIFAPQNIRRKLSYYFMSESEKNIYREEEKELQETLKALEEANQAKAKSAQKYALFGRHIEILEKIELQVTKLPDDLSDQVVEIGISSVKIIKAMERDPRDVLVGGRFLNRYLPLIQENLTKYITVIEYAPLEKQQELHIDVMKSMSALQQAFSQLSLELVENDLHDLKVDMNVIDTLVRSQGFEIKK</sequence>
<organism evidence="4 5">
    <name type="scientific">Candidatus Ignatzschineria merdigallinarum</name>
    <dbReference type="NCBI Taxonomy" id="2838621"/>
    <lineage>
        <taxon>Bacteria</taxon>
        <taxon>Pseudomonadati</taxon>
        <taxon>Pseudomonadota</taxon>
        <taxon>Gammaproteobacteria</taxon>
        <taxon>Cardiobacteriales</taxon>
        <taxon>Ignatzschineriaceae</taxon>
        <taxon>Ignatzschineria</taxon>
    </lineage>
</organism>
<keyword evidence="3" id="KW-0472">Membrane</keyword>
<feature type="compositionally biased region" description="Polar residues" evidence="2">
    <location>
        <begin position="27"/>
        <end position="37"/>
    </location>
</feature>
<dbReference type="Proteomes" id="UP000823934">
    <property type="component" value="Unassembled WGS sequence"/>
</dbReference>